<dbReference type="PANTHER" id="PTHR42870:SF1">
    <property type="entry name" value="NON-SPECIFIC LIPID-TRANSFER PROTEIN-LIKE 2"/>
    <property type="match status" value="1"/>
</dbReference>
<sequence>MAMALNDLRPVYVIGIGMHPYQNVSETPYGVLGLTAARAALDDAAIAFSEVESSYIATAMLPLAPGRAILRHLGATGAPLVHIENASASGSAAFRQACIDVASGISDVSLALGVDKPKNSLKGERIAGVPFLAEDYIVPFTHFAMLADNYMKTNRVSPEDVALIAVKNLRNGALNPYAQRRQERTLEEVLSGKSVSGSITALQCCPVGEGAAATIVASGDAIHRLGIDPGRVIRVAASATRSQRVYDDAPRYDSMLTQETTALALRQAQRNPAQLDLIELHDAFSIEELEYVEVMGVVPDGQAVSALKDGMFDIGGKCAVSASGGLIAMGHPVGPTGLGQINELTLQLRHEAGARQQPDAKIALAHMVGVGSICYAHVLERP</sequence>
<dbReference type="SUPFAM" id="SSF53901">
    <property type="entry name" value="Thiolase-like"/>
    <property type="match status" value="2"/>
</dbReference>
<feature type="domain" description="Thiolase C-terminal" evidence="2">
    <location>
        <begin position="254"/>
        <end position="370"/>
    </location>
</feature>
<evidence type="ECO:0000259" key="1">
    <source>
        <dbReference type="Pfam" id="PF00108"/>
    </source>
</evidence>
<dbReference type="Proteomes" id="UP000028488">
    <property type="component" value="Plasmid pPDG1"/>
</dbReference>
<dbReference type="PANTHER" id="PTHR42870">
    <property type="entry name" value="ACETYL-COA C-ACETYLTRANSFERASE"/>
    <property type="match status" value="1"/>
</dbReference>
<organism evidence="3 4">
    <name type="scientific">Rhodococcus opacus</name>
    <name type="common">Nocardia opaca</name>
    <dbReference type="NCBI Taxonomy" id="37919"/>
    <lineage>
        <taxon>Bacteria</taxon>
        <taxon>Bacillati</taxon>
        <taxon>Actinomycetota</taxon>
        <taxon>Actinomycetes</taxon>
        <taxon>Mycobacteriales</taxon>
        <taxon>Nocardiaceae</taxon>
        <taxon>Rhodococcus</taxon>
    </lineage>
</organism>
<proteinExistence type="predicted"/>
<evidence type="ECO:0000313" key="4">
    <source>
        <dbReference type="Proteomes" id="UP000028488"/>
    </source>
</evidence>
<protein>
    <submittedName>
        <fullName evidence="3">Thiolase</fullName>
    </submittedName>
</protein>
<reference evidence="3 4" key="1">
    <citation type="submission" date="2014-07" db="EMBL/GenBank/DDBJ databases">
        <title>Genome Sequence of Rhodococcus opacus Strain R7, a Biodegrader of Mono- and Polycyclic Aromatic Hydrocarbons.</title>
        <authorList>
            <person name="Di Gennaro P."/>
            <person name="Zampolli J."/>
            <person name="Presti I."/>
            <person name="Cappelletti M."/>
            <person name="D'Ursi P."/>
            <person name="Orro A."/>
            <person name="Mezzelani A."/>
            <person name="Milanesi L."/>
        </authorList>
    </citation>
    <scope>NUCLEOTIDE SEQUENCE [LARGE SCALE GENOMIC DNA]</scope>
    <source>
        <strain evidence="3 4">R7</strain>
        <plasmid evidence="3">pPDG1</plasmid>
    </source>
</reference>
<gene>
    <name evidence="3" type="ORF">EP51_41555</name>
</gene>
<accession>A0A076EXI2</accession>
<name>A0A076EXI2_RHOOP</name>
<dbReference type="Pfam" id="PF00108">
    <property type="entry name" value="Thiolase_N"/>
    <property type="match status" value="1"/>
</dbReference>
<dbReference type="InterPro" id="IPR020616">
    <property type="entry name" value="Thiolase_N"/>
</dbReference>
<dbReference type="AlphaFoldDB" id="A0A076EXI2"/>
<dbReference type="PIRSF" id="PIRSF000429">
    <property type="entry name" value="Ac-CoA_Ac_transf"/>
    <property type="match status" value="1"/>
</dbReference>
<keyword evidence="3" id="KW-0614">Plasmid</keyword>
<dbReference type="InterPro" id="IPR016039">
    <property type="entry name" value="Thiolase-like"/>
</dbReference>
<dbReference type="GO" id="GO:0016747">
    <property type="term" value="F:acyltransferase activity, transferring groups other than amino-acyl groups"/>
    <property type="evidence" value="ECO:0007669"/>
    <property type="project" value="InterPro"/>
</dbReference>
<dbReference type="InterPro" id="IPR055140">
    <property type="entry name" value="Thiolase_C_2"/>
</dbReference>
<dbReference type="Pfam" id="PF22691">
    <property type="entry name" value="Thiolase_C_1"/>
    <property type="match status" value="1"/>
</dbReference>
<dbReference type="CDD" id="cd00829">
    <property type="entry name" value="SCP-x_thiolase"/>
    <property type="match status" value="1"/>
</dbReference>
<dbReference type="Gene3D" id="3.40.47.10">
    <property type="match status" value="1"/>
</dbReference>
<feature type="domain" description="Thiolase N-terminal" evidence="1">
    <location>
        <begin position="12"/>
        <end position="180"/>
    </location>
</feature>
<dbReference type="InterPro" id="IPR002155">
    <property type="entry name" value="Thiolase"/>
</dbReference>
<evidence type="ECO:0000259" key="2">
    <source>
        <dbReference type="Pfam" id="PF22691"/>
    </source>
</evidence>
<dbReference type="EMBL" id="CP008948">
    <property type="protein sequence ID" value="AII10700.1"/>
    <property type="molecule type" value="Genomic_DNA"/>
</dbReference>
<geneLocation type="plasmid" evidence="3 4">
    <name>pPDG1</name>
</geneLocation>
<evidence type="ECO:0000313" key="3">
    <source>
        <dbReference type="EMBL" id="AII10700.1"/>
    </source>
</evidence>